<dbReference type="PANTHER" id="PTHR48081:SF8">
    <property type="entry name" value="ALPHA_BETA HYDROLASE FOLD-3 DOMAIN-CONTAINING PROTEIN-RELATED"/>
    <property type="match status" value="1"/>
</dbReference>
<dbReference type="PATRIC" id="fig|797516.3.peg.754"/>
<proteinExistence type="predicted"/>
<gene>
    <name evidence="3" type="ORF">HMPREF9104_00847</name>
</gene>
<organism evidence="3 4">
    <name type="scientific">Lentilactobacillus kisonensis F0435</name>
    <dbReference type="NCBI Taxonomy" id="797516"/>
    <lineage>
        <taxon>Bacteria</taxon>
        <taxon>Bacillati</taxon>
        <taxon>Bacillota</taxon>
        <taxon>Bacilli</taxon>
        <taxon>Lactobacillales</taxon>
        <taxon>Lactobacillaceae</taxon>
        <taxon>Lentilactobacillus</taxon>
    </lineage>
</organism>
<dbReference type="SUPFAM" id="SSF53474">
    <property type="entry name" value="alpha/beta-Hydrolases"/>
    <property type="match status" value="1"/>
</dbReference>
<dbReference type="Gene3D" id="3.40.50.1820">
    <property type="entry name" value="alpha/beta hydrolase"/>
    <property type="match status" value="1"/>
</dbReference>
<evidence type="ECO:0000259" key="2">
    <source>
        <dbReference type="Pfam" id="PF07859"/>
    </source>
</evidence>
<protein>
    <recommendedName>
        <fullName evidence="2">Alpha/beta hydrolase fold-3 domain-containing protein</fullName>
    </recommendedName>
</protein>
<dbReference type="HOGENOM" id="CLU_012494_13_4_9"/>
<dbReference type="Proteomes" id="UP000005025">
    <property type="component" value="Unassembled WGS sequence"/>
</dbReference>
<evidence type="ECO:0000256" key="1">
    <source>
        <dbReference type="ARBA" id="ARBA00022801"/>
    </source>
</evidence>
<accession>H1LE21</accession>
<reference evidence="3 4" key="1">
    <citation type="submission" date="2011-09" db="EMBL/GenBank/DDBJ databases">
        <authorList>
            <person name="Weinstock G."/>
            <person name="Sodergren E."/>
            <person name="Clifton S."/>
            <person name="Fulton L."/>
            <person name="Fulton B."/>
            <person name="Courtney L."/>
            <person name="Fronick C."/>
            <person name="Harrison M."/>
            <person name="Strong C."/>
            <person name="Farmer C."/>
            <person name="Delahaunty K."/>
            <person name="Markovic C."/>
            <person name="Hall O."/>
            <person name="Minx P."/>
            <person name="Tomlinson C."/>
            <person name="Mitreva M."/>
            <person name="Hou S."/>
            <person name="Chen J."/>
            <person name="Wollam A."/>
            <person name="Pepin K.H."/>
            <person name="Johnson M."/>
            <person name="Bhonagiri V."/>
            <person name="Zhang X."/>
            <person name="Suruliraj S."/>
            <person name="Warren W."/>
            <person name="Chinwalla A."/>
            <person name="Mardis E.R."/>
            <person name="Wilson R.K."/>
        </authorList>
    </citation>
    <scope>NUCLEOTIDE SEQUENCE [LARGE SCALE GENOMIC DNA]</scope>
    <source>
        <strain evidence="3 4">F0435</strain>
    </source>
</reference>
<dbReference type="Pfam" id="PF07859">
    <property type="entry name" value="Abhydrolase_3"/>
    <property type="match status" value="1"/>
</dbReference>
<dbReference type="InterPro" id="IPR013094">
    <property type="entry name" value="AB_hydrolase_3"/>
</dbReference>
<evidence type="ECO:0000313" key="3">
    <source>
        <dbReference type="EMBL" id="EHO52788.1"/>
    </source>
</evidence>
<dbReference type="AlphaFoldDB" id="H1LE21"/>
<dbReference type="InterPro" id="IPR029058">
    <property type="entry name" value="AB_hydrolase_fold"/>
</dbReference>
<evidence type="ECO:0000313" key="4">
    <source>
        <dbReference type="Proteomes" id="UP000005025"/>
    </source>
</evidence>
<dbReference type="InterPro" id="IPR050300">
    <property type="entry name" value="GDXG_lipolytic_enzyme"/>
</dbReference>
<dbReference type="PANTHER" id="PTHR48081">
    <property type="entry name" value="AB HYDROLASE SUPERFAMILY PROTEIN C4A8.06C"/>
    <property type="match status" value="1"/>
</dbReference>
<dbReference type="STRING" id="797516.HMPREF9104_00847"/>
<feature type="domain" description="Alpha/beta hydrolase fold-3" evidence="2">
    <location>
        <begin position="90"/>
        <end position="284"/>
    </location>
</feature>
<dbReference type="GO" id="GO:0016787">
    <property type="term" value="F:hydrolase activity"/>
    <property type="evidence" value="ECO:0007669"/>
    <property type="project" value="UniProtKB-KW"/>
</dbReference>
<dbReference type="EMBL" id="AGRJ01000089">
    <property type="protein sequence ID" value="EHO52788.1"/>
    <property type="molecule type" value="Genomic_DNA"/>
</dbReference>
<comment type="caution">
    <text evidence="3">The sequence shown here is derived from an EMBL/GenBank/DDBJ whole genome shotgun (WGS) entry which is preliminary data.</text>
</comment>
<name>H1LE21_9LACO</name>
<sequence length="309" mass="34329">MNFAKNVNHFISSANVVILSKGGGWMSFMARRLTKQFKTQNYKQTVAHSFLHPNQKVNIFKNNPDIGLIHHLNSGQLVTIDTSTAPKSQILYFHGGAFRVPMNDDQLQMIRSIATQTESRLQIADFPLLPTYSSADMLNFATSALQAVVANGLPTFLVADSAGAALAVQLLFRYPDKIAGTSLISPWLDFELTDAQVVSRATNDVMLDIDVLRQIAAEFTDGLSNGQWLDVFSPSDSLTGSLQLFYGENELLAPNDKKFATTLTATTNMTIDVISFRDAFHDYILWDKLPETKKTKKQIVTFTRDQRGA</sequence>
<keyword evidence="1" id="KW-0378">Hydrolase</keyword>